<dbReference type="AlphaFoldDB" id="A0A9N8DBU7"/>
<evidence type="ECO:0000256" key="3">
    <source>
        <dbReference type="ARBA" id="ARBA00023180"/>
    </source>
</evidence>
<evidence type="ECO:0000256" key="4">
    <source>
        <dbReference type="SAM" id="MobiDB-lite"/>
    </source>
</evidence>
<evidence type="ECO:0000313" key="7">
    <source>
        <dbReference type="EMBL" id="CAB9499987.1"/>
    </source>
</evidence>
<keyword evidence="3" id="KW-0325">Glycoprotein</keyword>
<proteinExistence type="predicted"/>
<dbReference type="InterPro" id="IPR000917">
    <property type="entry name" value="Sulfatase_N"/>
</dbReference>
<name>A0A9N8DBU7_9STRA</name>
<keyword evidence="8" id="KW-1185">Reference proteome</keyword>
<keyword evidence="1" id="KW-0479">Metal-binding</keyword>
<dbReference type="CDD" id="cd16029">
    <property type="entry name" value="4-S"/>
    <property type="match status" value="1"/>
</dbReference>
<feature type="chain" id="PRO_5040399963" evidence="5">
    <location>
        <begin position="25"/>
        <end position="577"/>
    </location>
</feature>
<accession>A0A9N8DBU7</accession>
<dbReference type="PANTHER" id="PTHR10342">
    <property type="entry name" value="ARYLSULFATASE"/>
    <property type="match status" value="1"/>
</dbReference>
<gene>
    <name evidence="7" type="ORF">SEMRO_73_G040300.1</name>
</gene>
<evidence type="ECO:0000259" key="6">
    <source>
        <dbReference type="Pfam" id="PF00884"/>
    </source>
</evidence>
<feature type="region of interest" description="Disordered" evidence="4">
    <location>
        <begin position="450"/>
        <end position="470"/>
    </location>
</feature>
<evidence type="ECO:0000256" key="1">
    <source>
        <dbReference type="ARBA" id="ARBA00022723"/>
    </source>
</evidence>
<dbReference type="OrthoDB" id="408574at2759"/>
<dbReference type="Proteomes" id="UP001153069">
    <property type="component" value="Unassembled WGS sequence"/>
</dbReference>
<dbReference type="PANTHER" id="PTHR10342:SF274">
    <property type="entry name" value="ARYLSULFATASE B"/>
    <property type="match status" value="1"/>
</dbReference>
<evidence type="ECO:0000256" key="2">
    <source>
        <dbReference type="ARBA" id="ARBA00022837"/>
    </source>
</evidence>
<dbReference type="EMBL" id="CAICTM010000072">
    <property type="protein sequence ID" value="CAB9499987.1"/>
    <property type="molecule type" value="Genomic_DNA"/>
</dbReference>
<feature type="signal peptide" evidence="5">
    <location>
        <begin position="1"/>
        <end position="24"/>
    </location>
</feature>
<evidence type="ECO:0000313" key="8">
    <source>
        <dbReference type="Proteomes" id="UP001153069"/>
    </source>
</evidence>
<comment type="caution">
    <text evidence="7">The sequence shown here is derived from an EMBL/GenBank/DDBJ whole genome shotgun (WGS) entry which is preliminary data.</text>
</comment>
<dbReference type="InterPro" id="IPR047115">
    <property type="entry name" value="ARSB"/>
</dbReference>
<evidence type="ECO:0000256" key="5">
    <source>
        <dbReference type="SAM" id="SignalP"/>
    </source>
</evidence>
<dbReference type="SUPFAM" id="SSF53649">
    <property type="entry name" value="Alkaline phosphatase-like"/>
    <property type="match status" value="1"/>
</dbReference>
<sequence length="577" mass="64163">MGLLWFFLVWSTVLLVWHVPNSTAKTNIKKKKPNILFVVMDDLGSHDLGRHGSGIHTHHIDQLATDGVYLDNYYVLPYCSPTRAALLSGRYPLHTGVHIVVPVDSVLSLPLEEQTLAQIMRDGGYKAHAVGKWHIGHANWKMTPTFRGFETFFGFYIGGEDYFTHRNGAGYDLRWDKEEYCGDGCSQLPDERGNYSTQVFTREAIRVIHRHSSNNNKKKQQQIDEEDPLFLYLAYQAVHDPDQVPEEYRAPYENVTGWDARRITYAGMLTAADQGIAQVIEALQETGMWDDTVVVFTTDNGGPTDVCAIQGSSNFPKRGGKCTLYDGGTTGDGFISGPALTSHWAVPTGSDRTYANLFHAVDWLPTLAAAVGVTPNGQPLDGVSHLYAFQNGMEELYGPPAPMRALKNKKIASAPPRQEVFVGYSFYDHSGGQWYGPAIRYHHWKLIQGHSGGPEHAHTPPPKGTSTPAPGGDVNATYLLFDLSNDPNETRDVAREHPHVVALLMGRLQEYQKHYVGPPPNTDPSCPFPGLRNHSKFGKVWTPWCGGTSSRSSTYGDDDDTKWVPWCDGAKEVRIYT</sequence>
<organism evidence="7 8">
    <name type="scientific">Seminavis robusta</name>
    <dbReference type="NCBI Taxonomy" id="568900"/>
    <lineage>
        <taxon>Eukaryota</taxon>
        <taxon>Sar</taxon>
        <taxon>Stramenopiles</taxon>
        <taxon>Ochrophyta</taxon>
        <taxon>Bacillariophyta</taxon>
        <taxon>Bacillariophyceae</taxon>
        <taxon>Bacillariophycidae</taxon>
        <taxon>Naviculales</taxon>
        <taxon>Naviculaceae</taxon>
        <taxon>Seminavis</taxon>
    </lineage>
</organism>
<feature type="domain" description="Sulfatase N-terminal" evidence="6">
    <location>
        <begin position="33"/>
        <end position="373"/>
    </location>
</feature>
<dbReference type="GO" id="GO:0046872">
    <property type="term" value="F:metal ion binding"/>
    <property type="evidence" value="ECO:0007669"/>
    <property type="project" value="UniProtKB-KW"/>
</dbReference>
<dbReference type="InterPro" id="IPR017850">
    <property type="entry name" value="Alkaline_phosphatase_core_sf"/>
</dbReference>
<keyword evidence="2" id="KW-0106">Calcium</keyword>
<dbReference type="GO" id="GO:0008484">
    <property type="term" value="F:sulfuric ester hydrolase activity"/>
    <property type="evidence" value="ECO:0007669"/>
    <property type="project" value="InterPro"/>
</dbReference>
<protein>
    <submittedName>
        <fullName evidence="7">Arylsulfatase I</fullName>
    </submittedName>
</protein>
<dbReference type="Pfam" id="PF00884">
    <property type="entry name" value="Sulfatase"/>
    <property type="match status" value="1"/>
</dbReference>
<dbReference type="Gene3D" id="3.40.720.10">
    <property type="entry name" value="Alkaline Phosphatase, subunit A"/>
    <property type="match status" value="1"/>
</dbReference>
<dbReference type="Gene3D" id="3.30.1120.10">
    <property type="match status" value="1"/>
</dbReference>
<reference evidence="7" key="1">
    <citation type="submission" date="2020-06" db="EMBL/GenBank/DDBJ databases">
        <authorList>
            <consortium name="Plant Systems Biology data submission"/>
        </authorList>
    </citation>
    <scope>NUCLEOTIDE SEQUENCE</scope>
    <source>
        <strain evidence="7">D6</strain>
    </source>
</reference>
<keyword evidence="5" id="KW-0732">Signal</keyword>